<dbReference type="PANTHER" id="PTHR23336:SF44">
    <property type="entry name" value="PROTEIN MICRORCHIDIA 6"/>
    <property type="match status" value="1"/>
</dbReference>
<dbReference type="Pfam" id="PF13589">
    <property type="entry name" value="HATPase_c_3"/>
    <property type="match status" value="1"/>
</dbReference>
<protein>
    <recommendedName>
        <fullName evidence="2">Morc S5 domain-containing protein</fullName>
    </recommendedName>
</protein>
<organism evidence="1">
    <name type="scientific">Fagus sylvatica</name>
    <name type="common">Beechnut</name>
    <dbReference type="NCBI Taxonomy" id="28930"/>
    <lineage>
        <taxon>Eukaryota</taxon>
        <taxon>Viridiplantae</taxon>
        <taxon>Streptophyta</taxon>
        <taxon>Embryophyta</taxon>
        <taxon>Tracheophyta</taxon>
        <taxon>Spermatophyta</taxon>
        <taxon>Magnoliopsida</taxon>
        <taxon>eudicotyledons</taxon>
        <taxon>Gunneridae</taxon>
        <taxon>Pentapetalae</taxon>
        <taxon>rosids</taxon>
        <taxon>fabids</taxon>
        <taxon>Fagales</taxon>
        <taxon>Fagaceae</taxon>
        <taxon>Fagus</taxon>
    </lineage>
</organism>
<gene>
    <name evidence="1" type="ORF">FSB_LOCUS45002</name>
</gene>
<dbReference type="SUPFAM" id="SSF55874">
    <property type="entry name" value="ATPase domain of HSP90 chaperone/DNA topoisomerase II/histidine kinase"/>
    <property type="match status" value="1"/>
</dbReference>
<sequence>MNNSDIIDLCSDFEEGESNIYDGQKELGPVVGTSHIKEDIRTKEVQHQKSKFLNAFGIRYSNNMVSSPVNQSSLSSAPICRQFWKAGSYETVKGKGLNVSNQTIAELLDNAVDEISNGATFVFINKISIPRDSSPALLIQDNGSGMDPEDMRRCMSFGFSNKKSKFAIGQYGNGFKTSSMRLGADVVVFSRHLKMRSDP</sequence>
<dbReference type="AlphaFoldDB" id="A0A2N9HZF2"/>
<proteinExistence type="predicted"/>
<dbReference type="GO" id="GO:0016887">
    <property type="term" value="F:ATP hydrolysis activity"/>
    <property type="evidence" value="ECO:0007669"/>
    <property type="project" value="InterPro"/>
</dbReference>
<evidence type="ECO:0000313" key="1">
    <source>
        <dbReference type="EMBL" id="SPD17120.1"/>
    </source>
</evidence>
<dbReference type="GO" id="GO:0005634">
    <property type="term" value="C:nucleus"/>
    <property type="evidence" value="ECO:0007669"/>
    <property type="project" value="TreeGrafter"/>
</dbReference>
<dbReference type="Gene3D" id="3.30.565.10">
    <property type="entry name" value="Histidine kinase-like ATPase, C-terminal domain"/>
    <property type="match status" value="1"/>
</dbReference>
<reference evidence="1" key="1">
    <citation type="submission" date="2018-02" db="EMBL/GenBank/DDBJ databases">
        <authorList>
            <person name="Cohen D.B."/>
            <person name="Kent A.D."/>
        </authorList>
    </citation>
    <scope>NUCLEOTIDE SEQUENCE</scope>
</reference>
<accession>A0A2N9HZF2</accession>
<dbReference type="InterPro" id="IPR036890">
    <property type="entry name" value="HATPase_C_sf"/>
</dbReference>
<dbReference type="InterPro" id="IPR045261">
    <property type="entry name" value="MORC_ATPase"/>
</dbReference>
<name>A0A2N9HZF2_FAGSY</name>
<dbReference type="EMBL" id="OIVN01004401">
    <property type="protein sequence ID" value="SPD17120.1"/>
    <property type="molecule type" value="Genomic_DNA"/>
</dbReference>
<dbReference type="PANTHER" id="PTHR23336">
    <property type="entry name" value="ZINC FINGER CW-TYPE COILED-COIL DOMAIN PROTEIN 3"/>
    <property type="match status" value="1"/>
</dbReference>
<evidence type="ECO:0008006" key="2">
    <source>
        <dbReference type="Google" id="ProtNLM"/>
    </source>
</evidence>